<feature type="transmembrane region" description="Helical" evidence="1">
    <location>
        <begin position="69"/>
        <end position="90"/>
    </location>
</feature>
<dbReference type="EMBL" id="CAFBQW010000324">
    <property type="protein sequence ID" value="CAB5069336.1"/>
    <property type="molecule type" value="Genomic_DNA"/>
</dbReference>
<gene>
    <name evidence="2" type="ORF">UFOPK4354_01995</name>
</gene>
<reference evidence="2" key="1">
    <citation type="submission" date="2020-05" db="EMBL/GenBank/DDBJ databases">
        <authorList>
            <person name="Chiriac C."/>
            <person name="Salcher M."/>
            <person name="Ghai R."/>
            <person name="Kavagutti S V."/>
        </authorList>
    </citation>
    <scope>NUCLEOTIDE SEQUENCE</scope>
</reference>
<proteinExistence type="predicted"/>
<keyword evidence="1" id="KW-0812">Transmembrane</keyword>
<organism evidence="2">
    <name type="scientific">freshwater metagenome</name>
    <dbReference type="NCBI Taxonomy" id="449393"/>
    <lineage>
        <taxon>unclassified sequences</taxon>
        <taxon>metagenomes</taxon>
        <taxon>ecological metagenomes</taxon>
    </lineage>
</organism>
<keyword evidence="1" id="KW-1133">Transmembrane helix</keyword>
<name>A0A6J7UX45_9ZZZZ</name>
<protein>
    <submittedName>
        <fullName evidence="2">Unannotated protein</fullName>
    </submittedName>
</protein>
<dbReference type="AlphaFoldDB" id="A0A6J7UX45"/>
<feature type="transmembrane region" description="Helical" evidence="1">
    <location>
        <begin position="31"/>
        <end position="49"/>
    </location>
</feature>
<evidence type="ECO:0000256" key="1">
    <source>
        <dbReference type="SAM" id="Phobius"/>
    </source>
</evidence>
<keyword evidence="1" id="KW-0472">Membrane</keyword>
<evidence type="ECO:0000313" key="2">
    <source>
        <dbReference type="EMBL" id="CAB5069336.1"/>
    </source>
</evidence>
<accession>A0A6J7UX45</accession>
<sequence>MQCGDGGEVGCNGCVAAGFCWGEFGAYRYPLGKVFVSVAFPVFAVVVLAECCDELGLQDVDMGCEDTNAIIQNALIIWPIIWPSICWLVVV</sequence>